<dbReference type="PROSITE" id="PS51387">
    <property type="entry name" value="FAD_PCMH"/>
    <property type="match status" value="1"/>
</dbReference>
<evidence type="ECO:0000256" key="5">
    <source>
        <dbReference type="ARBA" id="ARBA00023002"/>
    </source>
</evidence>
<sequence>MGCGVTQWPDCKLILSVAWYSDLVPVNVLVDPGVVLKGTMAWATNITAMAWASMLWTSLPDFRTAFSRTSAVNLRSILNDPSHGWSANTSVLFPESSDFEAATERWTAYSSPTYSAAIRPGTEADIVKTVQLARMHNIPFLTRGAGHGYSVTLAEFQDGVALDLSLWKSIQIDAAAETLTIGPGVTINDVLDPLYEAGFQIQTGTCSCPSLIGVTLGGGAGRYQGIHGLVLDALVSVRIVTAKSEVLEVSRDSHPDLFWAIRGAGANFGIVVSATYKVHRLVNGGQFLHADFYFPAERSMDYFQLIEAYDEYLPANLATIVVINYNTSTNQVQIGGNWVYFGPEEQGLKLLAPILALNPTASAVNMVPYNKILETTGGNYDRLVCQPSVTRDLYSLNQKKYSAVAWQQAFERMSDFYTEHPAGRNSALVFEVFPNQATAAVADGETAYAWRDARGYIIAHFVYEEGDAETAAVGNKLGLELRSQLALTSGYDEPSVFVNYARGDEGLERIYGREKLGRLAALKRIWDPENMFRFGLGIPVDCENV</sequence>
<dbReference type="InterPro" id="IPR012951">
    <property type="entry name" value="BBE"/>
</dbReference>
<dbReference type="Proteomes" id="UP000053475">
    <property type="component" value="Unassembled WGS sequence"/>
</dbReference>
<evidence type="ECO:0000256" key="2">
    <source>
        <dbReference type="ARBA" id="ARBA00022630"/>
    </source>
</evidence>
<dbReference type="PANTHER" id="PTHR42973:SF32">
    <property type="entry name" value="FAD-LINKED OXIDOREDUCTASE AFOF"/>
    <property type="match status" value="1"/>
</dbReference>
<dbReference type="Gene3D" id="3.40.462.20">
    <property type="match status" value="1"/>
</dbReference>
<keyword evidence="8" id="KW-1185">Reference proteome</keyword>
<gene>
    <name evidence="7" type="ORF">HK57_00395</name>
</gene>
<dbReference type="InterPro" id="IPR006094">
    <property type="entry name" value="Oxid_FAD_bind_N"/>
</dbReference>
<evidence type="ECO:0000259" key="6">
    <source>
        <dbReference type="PROSITE" id="PS51387"/>
    </source>
</evidence>
<dbReference type="InterPro" id="IPR016166">
    <property type="entry name" value="FAD-bd_PCMH"/>
</dbReference>
<dbReference type="Pfam" id="PF08031">
    <property type="entry name" value="BBE"/>
    <property type="match status" value="1"/>
</dbReference>
<dbReference type="AlphaFoldDB" id="A0A0C1BW68"/>
<keyword evidence="3" id="KW-0732">Signal</keyword>
<comment type="caution">
    <text evidence="7">The sequence shown here is derived from an EMBL/GenBank/DDBJ whole genome shotgun (WGS) entry which is preliminary data.</text>
</comment>
<accession>A0A0C1BW68</accession>
<evidence type="ECO:0000313" key="7">
    <source>
        <dbReference type="EMBL" id="KIA75781.1"/>
    </source>
</evidence>
<dbReference type="GO" id="GO:0071949">
    <property type="term" value="F:FAD binding"/>
    <property type="evidence" value="ECO:0007669"/>
    <property type="project" value="InterPro"/>
</dbReference>
<dbReference type="GO" id="GO:0016491">
    <property type="term" value="F:oxidoreductase activity"/>
    <property type="evidence" value="ECO:0007669"/>
    <property type="project" value="UniProtKB-KW"/>
</dbReference>
<dbReference type="SUPFAM" id="SSF56176">
    <property type="entry name" value="FAD-binding/transporter-associated domain-like"/>
    <property type="match status" value="1"/>
</dbReference>
<dbReference type="PANTHER" id="PTHR42973">
    <property type="entry name" value="BINDING OXIDOREDUCTASE, PUTATIVE (AFU_ORTHOLOGUE AFUA_1G17690)-RELATED"/>
    <property type="match status" value="1"/>
</dbReference>
<dbReference type="InterPro" id="IPR050416">
    <property type="entry name" value="FAD-linked_Oxidoreductase"/>
</dbReference>
<protein>
    <recommendedName>
        <fullName evidence="6">FAD-binding PCMH-type domain-containing protein</fullName>
    </recommendedName>
</protein>
<dbReference type="InterPro" id="IPR016169">
    <property type="entry name" value="FAD-bd_PCMH_sub2"/>
</dbReference>
<evidence type="ECO:0000313" key="8">
    <source>
        <dbReference type="Proteomes" id="UP000053475"/>
    </source>
</evidence>
<feature type="domain" description="FAD-binding PCMH-type" evidence="6">
    <location>
        <begin position="109"/>
        <end position="281"/>
    </location>
</feature>
<organism evidence="7 8">
    <name type="scientific">Aspergillus ustus</name>
    <dbReference type="NCBI Taxonomy" id="40382"/>
    <lineage>
        <taxon>Eukaryota</taxon>
        <taxon>Fungi</taxon>
        <taxon>Dikarya</taxon>
        <taxon>Ascomycota</taxon>
        <taxon>Pezizomycotina</taxon>
        <taxon>Eurotiomycetes</taxon>
        <taxon>Eurotiomycetidae</taxon>
        <taxon>Eurotiales</taxon>
        <taxon>Aspergillaceae</taxon>
        <taxon>Aspergillus</taxon>
        <taxon>Aspergillus subgen. Nidulantes</taxon>
    </lineage>
</organism>
<keyword evidence="2" id="KW-0285">Flavoprotein</keyword>
<evidence type="ECO:0000256" key="4">
    <source>
        <dbReference type="ARBA" id="ARBA00022827"/>
    </source>
</evidence>
<keyword evidence="5" id="KW-0560">Oxidoreductase</keyword>
<comment type="similarity">
    <text evidence="1">Belongs to the oxygen-dependent FAD-linked oxidoreductase family.</text>
</comment>
<evidence type="ECO:0000256" key="3">
    <source>
        <dbReference type="ARBA" id="ARBA00022729"/>
    </source>
</evidence>
<evidence type="ECO:0000256" key="1">
    <source>
        <dbReference type="ARBA" id="ARBA00005466"/>
    </source>
</evidence>
<proteinExistence type="inferred from homology"/>
<keyword evidence="4" id="KW-0274">FAD</keyword>
<dbReference type="InterPro" id="IPR036318">
    <property type="entry name" value="FAD-bd_PCMH-like_sf"/>
</dbReference>
<dbReference type="Gene3D" id="3.30.465.10">
    <property type="match status" value="1"/>
</dbReference>
<dbReference type="Pfam" id="PF01565">
    <property type="entry name" value="FAD_binding_4"/>
    <property type="match status" value="1"/>
</dbReference>
<name>A0A0C1BW68_ASPUT</name>
<reference evidence="7 8" key="1">
    <citation type="submission" date="2014-11" db="EMBL/GenBank/DDBJ databases">
        <title>Genomics derived discovery of secondary metabolites biosynthetic gene clusters in Aspergillus ustus.</title>
        <authorList>
            <person name="Pi B."/>
            <person name="Dai F."/>
            <person name="Song X."/>
            <person name="Zhu C."/>
            <person name="Li H."/>
            <person name="Yu D."/>
        </authorList>
    </citation>
    <scope>NUCLEOTIDE SEQUENCE [LARGE SCALE GENOMIC DNA]</scope>
    <source>
        <strain evidence="7 8">3.3904</strain>
    </source>
</reference>
<dbReference type="EMBL" id="JOMC01000036">
    <property type="protein sequence ID" value="KIA75781.1"/>
    <property type="molecule type" value="Genomic_DNA"/>
</dbReference>